<sequence>MERLSQQTVNHLVDRWTVLIKEPNRYGTGCYPDLLEADVLRLASEAEQVVAPDPFDADLIRTARSLIEAGELKIAMFKLHEVIYGRLGGR</sequence>
<accession>A0A158AIJ5</accession>
<proteinExistence type="predicted"/>
<evidence type="ECO:0000313" key="1">
    <source>
        <dbReference type="EMBL" id="SAK56867.1"/>
    </source>
</evidence>
<gene>
    <name evidence="1" type="ORF">AWB76_02367</name>
</gene>
<organism evidence="1 2">
    <name type="scientific">Caballeronia temeraria</name>
    <dbReference type="NCBI Taxonomy" id="1777137"/>
    <lineage>
        <taxon>Bacteria</taxon>
        <taxon>Pseudomonadati</taxon>
        <taxon>Pseudomonadota</taxon>
        <taxon>Betaproteobacteria</taxon>
        <taxon>Burkholderiales</taxon>
        <taxon>Burkholderiaceae</taxon>
        <taxon>Caballeronia</taxon>
    </lineage>
</organism>
<dbReference type="AlphaFoldDB" id="A0A158AIJ5"/>
<dbReference type="RefSeq" id="WP_061160281.1">
    <property type="nucleotide sequence ID" value="NZ_FCOI02000006.1"/>
</dbReference>
<keyword evidence="2" id="KW-1185">Reference proteome</keyword>
<reference evidence="2" key="1">
    <citation type="submission" date="2016-01" db="EMBL/GenBank/DDBJ databases">
        <authorList>
            <person name="Peeters Charlotte."/>
        </authorList>
    </citation>
    <scope>NUCLEOTIDE SEQUENCE [LARGE SCALE GENOMIC DNA]</scope>
</reference>
<dbReference type="Proteomes" id="UP000054624">
    <property type="component" value="Unassembled WGS sequence"/>
</dbReference>
<evidence type="ECO:0000313" key="2">
    <source>
        <dbReference type="Proteomes" id="UP000054624"/>
    </source>
</evidence>
<dbReference type="OrthoDB" id="9135205at2"/>
<dbReference type="EMBL" id="FCOI02000006">
    <property type="protein sequence ID" value="SAK56867.1"/>
    <property type="molecule type" value="Genomic_DNA"/>
</dbReference>
<name>A0A158AIJ5_9BURK</name>
<protein>
    <submittedName>
        <fullName evidence="1">Uncharacterized protein</fullName>
    </submittedName>
</protein>